<reference evidence="2 3" key="1">
    <citation type="journal article" date="2023" name="Microbiol. Resour. Announc.">
        <title>Complete Genome of 'Candidatus Phytoplasma rubi' RS, a Phytopathogenic Bacterium Associated with Rubus Stunt Disease.</title>
        <authorList>
            <person name="Duckeck D."/>
            <person name="Zubert C."/>
            <person name="Bohm J.W."/>
            <person name="Carminati G."/>
            <person name="Schneider B."/>
            <person name="Kube M."/>
        </authorList>
    </citation>
    <scope>NUCLEOTIDE SEQUENCE [LARGE SCALE GENOMIC DNA]</scope>
    <source>
        <strain evidence="2 3">RS</strain>
    </source>
</reference>
<sequence length="37" mass="4406">MISINNNDMKNDNAIISNIEYHYHYRYKISNITPSMS</sequence>
<evidence type="ECO:0000313" key="2">
    <source>
        <dbReference type="EMBL" id="WAN63172.1"/>
    </source>
</evidence>
<protein>
    <submittedName>
        <fullName evidence="2">Uncharacterized protein</fullName>
    </submittedName>
</protein>
<evidence type="ECO:0000313" key="1">
    <source>
        <dbReference type="EMBL" id="WAN63161.1"/>
    </source>
</evidence>
<gene>
    <name evidence="1" type="ORF">RS022_01810</name>
    <name evidence="2" type="ORF">RS022_01980</name>
</gene>
<evidence type="ECO:0000313" key="3">
    <source>
        <dbReference type="Proteomes" id="UP001164727"/>
    </source>
</evidence>
<keyword evidence="3" id="KW-1185">Reference proteome</keyword>
<dbReference type="EMBL" id="CP114006">
    <property type="protein sequence ID" value="WAN63172.1"/>
    <property type="molecule type" value="Genomic_DNA"/>
</dbReference>
<name>A0ABY7BSW7_9MOLU</name>
<dbReference type="EMBL" id="CP114006">
    <property type="protein sequence ID" value="WAN63161.1"/>
    <property type="molecule type" value="Genomic_DNA"/>
</dbReference>
<accession>A0ABY7BSW7</accession>
<dbReference type="Proteomes" id="UP001164727">
    <property type="component" value="Chromosome"/>
</dbReference>
<organism evidence="2 3">
    <name type="scientific">Candidatus Phytoplasma rubi</name>
    <dbReference type="NCBI Taxonomy" id="399025"/>
    <lineage>
        <taxon>Bacteria</taxon>
        <taxon>Bacillati</taxon>
        <taxon>Mycoplasmatota</taxon>
        <taxon>Mollicutes</taxon>
        <taxon>Acholeplasmatales</taxon>
        <taxon>Acholeplasmataceae</taxon>
        <taxon>Candidatus Phytoplasma</taxon>
        <taxon>16SrV (Elm yellows group)</taxon>
    </lineage>
</organism>
<proteinExistence type="predicted"/>